<comment type="caution">
    <text evidence="2">The sequence shown here is derived from an EMBL/GenBank/DDBJ whole genome shotgun (WGS) entry which is preliminary data.</text>
</comment>
<dbReference type="Gene3D" id="1.10.260.40">
    <property type="entry name" value="lambda repressor-like DNA-binding domains"/>
    <property type="match status" value="1"/>
</dbReference>
<dbReference type="AlphaFoldDB" id="A0A2G6QGV7"/>
<dbReference type="Pfam" id="PF06527">
    <property type="entry name" value="TniQ"/>
    <property type="match status" value="1"/>
</dbReference>
<accession>A0A2G6QGV7</accession>
<dbReference type="InterPro" id="IPR010982">
    <property type="entry name" value="Lambda_DNA-bd_dom_sf"/>
</dbReference>
<dbReference type="SUPFAM" id="SSF47413">
    <property type="entry name" value="lambda repressor-like DNA-binding domains"/>
    <property type="match status" value="1"/>
</dbReference>
<evidence type="ECO:0000313" key="2">
    <source>
        <dbReference type="EMBL" id="PIE95580.1"/>
    </source>
</evidence>
<keyword evidence="3" id="KW-1185">Reference proteome</keyword>
<dbReference type="EMBL" id="NWUW01000005">
    <property type="protein sequence ID" value="PIE95580.1"/>
    <property type="molecule type" value="Genomic_DNA"/>
</dbReference>
<proteinExistence type="predicted"/>
<dbReference type="InterPro" id="IPR001387">
    <property type="entry name" value="Cro/C1-type_HTH"/>
</dbReference>
<dbReference type="PROSITE" id="PS50943">
    <property type="entry name" value="HTH_CROC1"/>
    <property type="match status" value="1"/>
</dbReference>
<sequence length="435" mass="50656">MNLSPRTTLYSLIPRTPCFVYQESLTSYIIRLAEAHRIDVGDLISYIVAPNLNKAYLNNGIARGGNRFYDGSHSINSIDKSSADVSNCLLVLTGQECIDSLTLSPLSKMLSTKILVKKSLSWCSKCLQFKDYYPLIWCVSIYTTCTIHSIALQDKCESCNKTIPYLHRKSKVGICPYCQKKHFGEQNIKQPSEKEIYISKDLERVFLHVNHDQVFDGKIIVVDSIKKIIKNQFGNTINHFAKYVGIPKTTMWDWCNSKSKPSLNQLLDISFKLGISVIDFYRNIDTNRIKISNNQGEYKQVKIIRQKHKLSANYVKVYLSRVEKEKDTYRSIVEIAKKLNCSTKYLYTNFPDHCERISANNRRIKDDKEKLLIQENKDRIEEQFKKEIVNGYMPTRKKIEEALKMRCIFKNRTYRSYYFKLCTDYSFIRKGVQSK</sequence>
<gene>
    <name evidence="2" type="ORF">CO726_09770</name>
</gene>
<evidence type="ECO:0000313" key="3">
    <source>
        <dbReference type="Proteomes" id="UP000228484"/>
    </source>
</evidence>
<evidence type="ECO:0000259" key="1">
    <source>
        <dbReference type="PROSITE" id="PS50943"/>
    </source>
</evidence>
<dbReference type="Proteomes" id="UP000228484">
    <property type="component" value="Unassembled WGS sequence"/>
</dbReference>
<dbReference type="CDD" id="cd00093">
    <property type="entry name" value="HTH_XRE"/>
    <property type="match status" value="1"/>
</dbReference>
<reference evidence="2 3" key="1">
    <citation type="submission" date="2017-09" db="EMBL/GenBank/DDBJ databases">
        <title>Biocontrol bacteria screening and application from spent mushroom substrate.</title>
        <authorList>
            <person name="Sun X."/>
        </authorList>
    </citation>
    <scope>NUCLEOTIDE SEQUENCE [LARGE SCALE GENOMIC DNA]</scope>
    <source>
        <strain evidence="2 3">100374</strain>
    </source>
</reference>
<organism evidence="2 3">
    <name type="scientific">Bacillus fungorum</name>
    <dbReference type="NCBI Taxonomy" id="2039284"/>
    <lineage>
        <taxon>Bacteria</taxon>
        <taxon>Bacillati</taxon>
        <taxon>Bacillota</taxon>
        <taxon>Bacilli</taxon>
        <taxon>Bacillales</taxon>
        <taxon>Bacillaceae</taxon>
        <taxon>Bacillus</taxon>
    </lineage>
</organism>
<name>A0A2G6QGV7_9BACI</name>
<dbReference type="InterPro" id="IPR009492">
    <property type="entry name" value="TniQ"/>
</dbReference>
<feature type="domain" description="HTH cro/C1-type" evidence="1">
    <location>
        <begin position="240"/>
        <end position="280"/>
    </location>
</feature>
<dbReference type="RefSeq" id="WP_099684109.1">
    <property type="nucleotide sequence ID" value="NZ_NWUW01000005.1"/>
</dbReference>
<dbReference type="GO" id="GO:0003677">
    <property type="term" value="F:DNA binding"/>
    <property type="evidence" value="ECO:0007669"/>
    <property type="project" value="InterPro"/>
</dbReference>
<protein>
    <recommendedName>
        <fullName evidence="1">HTH cro/C1-type domain-containing protein</fullName>
    </recommendedName>
</protein>